<keyword evidence="2" id="KW-0378">Hydrolase</keyword>
<dbReference type="InterPro" id="IPR036412">
    <property type="entry name" value="HAD-like_sf"/>
</dbReference>
<evidence type="ECO:0000256" key="1">
    <source>
        <dbReference type="ARBA" id="ARBA00022605"/>
    </source>
</evidence>
<dbReference type="GO" id="GO:0043874">
    <property type="term" value="F:acireductone synthase activity"/>
    <property type="evidence" value="ECO:0007669"/>
    <property type="project" value="InterPro"/>
</dbReference>
<dbReference type="PANTHER" id="PTHR20371:SF1">
    <property type="entry name" value="ENOLASE-PHOSPHATASE E1"/>
    <property type="match status" value="1"/>
</dbReference>
<dbReference type="Pfam" id="PF00702">
    <property type="entry name" value="Hydrolase"/>
    <property type="match status" value="1"/>
</dbReference>
<keyword evidence="3" id="KW-0486">Methionine biosynthesis</keyword>
<organism evidence="4 5">
    <name type="scientific">Delitschia confertaspora ATCC 74209</name>
    <dbReference type="NCBI Taxonomy" id="1513339"/>
    <lineage>
        <taxon>Eukaryota</taxon>
        <taxon>Fungi</taxon>
        <taxon>Dikarya</taxon>
        <taxon>Ascomycota</taxon>
        <taxon>Pezizomycotina</taxon>
        <taxon>Dothideomycetes</taxon>
        <taxon>Pleosporomycetidae</taxon>
        <taxon>Pleosporales</taxon>
        <taxon>Delitschiaceae</taxon>
        <taxon>Delitschia</taxon>
    </lineage>
</organism>
<protein>
    <submittedName>
        <fullName evidence="4">2,3-diketo-5-methylthio-1-phosphopentane phosphatase</fullName>
    </submittedName>
</protein>
<comment type="caution">
    <text evidence="4">The sequence shown here is derived from an EMBL/GenBank/DDBJ whole genome shotgun (WGS) entry which is preliminary data.</text>
</comment>
<dbReference type="GO" id="GO:0019509">
    <property type="term" value="P:L-methionine salvage from methylthioadenosine"/>
    <property type="evidence" value="ECO:0007669"/>
    <property type="project" value="InterPro"/>
</dbReference>
<dbReference type="InterPro" id="IPR023943">
    <property type="entry name" value="Enolase-ppase_E1"/>
</dbReference>
<gene>
    <name evidence="4" type="ORF">GQ43DRAFT_449662</name>
</gene>
<dbReference type="Proteomes" id="UP000799536">
    <property type="component" value="Unassembled WGS sequence"/>
</dbReference>
<dbReference type="EMBL" id="ML994031">
    <property type="protein sequence ID" value="KAF2200251.1"/>
    <property type="molecule type" value="Genomic_DNA"/>
</dbReference>
<dbReference type="Gene3D" id="1.10.720.60">
    <property type="match status" value="1"/>
</dbReference>
<evidence type="ECO:0000256" key="3">
    <source>
        <dbReference type="ARBA" id="ARBA00023167"/>
    </source>
</evidence>
<sequence length="223" mass="24852">MSNATIDRDRWEKTKVVLLDIDLARSSWESDSFQSLIAGFPPETKTDVETLLAHVEDLTRRDIKAVYLKQMQGQLWKSGYQSGTLKTPLYPDVLPVLHSLRSSGKRLAIFSSGSVEAQKQFFAFVEDGDKTTDLNPLWIGNFDTVTAGSKLEEESYHKICRELRVEEGKVTFLTDNVKEAIAATAAGIYTILADRPGNAPLDNEARSNFAVIKSLDELPKESP</sequence>
<keyword evidence="5" id="KW-1185">Reference proteome</keyword>
<dbReference type="OrthoDB" id="272500at2759"/>
<name>A0A9P4JIX8_9PLEO</name>
<dbReference type="NCBIfam" id="TIGR01691">
    <property type="entry name" value="enolase-ppase"/>
    <property type="match status" value="1"/>
</dbReference>
<accession>A0A9P4JIX8</accession>
<keyword evidence="1" id="KW-0028">Amino-acid biosynthesis</keyword>
<evidence type="ECO:0000256" key="2">
    <source>
        <dbReference type="ARBA" id="ARBA00022801"/>
    </source>
</evidence>
<dbReference type="Gene3D" id="3.40.50.1000">
    <property type="entry name" value="HAD superfamily/HAD-like"/>
    <property type="match status" value="1"/>
</dbReference>
<evidence type="ECO:0000313" key="5">
    <source>
        <dbReference type="Proteomes" id="UP000799536"/>
    </source>
</evidence>
<proteinExistence type="predicted"/>
<dbReference type="InterPro" id="IPR023214">
    <property type="entry name" value="HAD_sf"/>
</dbReference>
<dbReference type="PANTHER" id="PTHR20371">
    <property type="entry name" value="ENOLASE-PHOSPHATASE E1"/>
    <property type="match status" value="1"/>
</dbReference>
<reference evidence="4" key="1">
    <citation type="journal article" date="2020" name="Stud. Mycol.">
        <title>101 Dothideomycetes genomes: a test case for predicting lifestyles and emergence of pathogens.</title>
        <authorList>
            <person name="Haridas S."/>
            <person name="Albert R."/>
            <person name="Binder M."/>
            <person name="Bloem J."/>
            <person name="Labutti K."/>
            <person name="Salamov A."/>
            <person name="Andreopoulos B."/>
            <person name="Baker S."/>
            <person name="Barry K."/>
            <person name="Bills G."/>
            <person name="Bluhm B."/>
            <person name="Cannon C."/>
            <person name="Castanera R."/>
            <person name="Culley D."/>
            <person name="Daum C."/>
            <person name="Ezra D."/>
            <person name="Gonzalez J."/>
            <person name="Henrissat B."/>
            <person name="Kuo A."/>
            <person name="Liang C."/>
            <person name="Lipzen A."/>
            <person name="Lutzoni F."/>
            <person name="Magnuson J."/>
            <person name="Mondo S."/>
            <person name="Nolan M."/>
            <person name="Ohm R."/>
            <person name="Pangilinan J."/>
            <person name="Park H.-J."/>
            <person name="Ramirez L."/>
            <person name="Alfaro M."/>
            <person name="Sun H."/>
            <person name="Tritt A."/>
            <person name="Yoshinaga Y."/>
            <person name="Zwiers L.-H."/>
            <person name="Turgeon B."/>
            <person name="Goodwin S."/>
            <person name="Spatafora J."/>
            <person name="Crous P."/>
            <person name="Grigoriev I."/>
        </authorList>
    </citation>
    <scope>NUCLEOTIDE SEQUENCE</scope>
    <source>
        <strain evidence="4">ATCC 74209</strain>
    </source>
</reference>
<dbReference type="SUPFAM" id="SSF56784">
    <property type="entry name" value="HAD-like"/>
    <property type="match status" value="1"/>
</dbReference>
<evidence type="ECO:0000313" key="4">
    <source>
        <dbReference type="EMBL" id="KAF2200251.1"/>
    </source>
</evidence>
<dbReference type="AlphaFoldDB" id="A0A9P4JIX8"/>
<dbReference type="GO" id="GO:0000287">
    <property type="term" value="F:magnesium ion binding"/>
    <property type="evidence" value="ECO:0007669"/>
    <property type="project" value="InterPro"/>
</dbReference>